<proteinExistence type="predicted"/>
<comment type="caution">
    <text evidence="1">The sequence shown here is derived from an EMBL/GenBank/DDBJ whole genome shotgun (WGS) entry which is preliminary data.</text>
</comment>
<gene>
    <name evidence="1" type="ORF">FC91_GL000765</name>
</gene>
<accession>A0A0R1X641</accession>
<dbReference type="AlphaFoldDB" id="A0A0R1X641"/>
<protein>
    <recommendedName>
        <fullName evidence="3">NADP-dependent oxidoreductase domain-containing protein</fullName>
    </recommendedName>
</protein>
<dbReference type="eggNOG" id="COG0667">
    <property type="taxonomic scope" value="Bacteria"/>
</dbReference>
<dbReference type="EMBL" id="AZFW01000113">
    <property type="protein sequence ID" value="KRM25441.1"/>
    <property type="molecule type" value="Genomic_DNA"/>
</dbReference>
<evidence type="ECO:0000313" key="1">
    <source>
        <dbReference type="EMBL" id="KRM25441.1"/>
    </source>
</evidence>
<evidence type="ECO:0000313" key="2">
    <source>
        <dbReference type="Proteomes" id="UP000050949"/>
    </source>
</evidence>
<dbReference type="PATRIC" id="fig|1122147.4.peg.794"/>
<dbReference type="SUPFAM" id="SSF51430">
    <property type="entry name" value="NAD(P)-linked oxidoreductase"/>
    <property type="match status" value="1"/>
</dbReference>
<dbReference type="Proteomes" id="UP000050949">
    <property type="component" value="Unassembled WGS sequence"/>
</dbReference>
<organism evidence="1 2">
    <name type="scientific">Schleiferilactobacillus harbinensis DSM 16991</name>
    <dbReference type="NCBI Taxonomy" id="1122147"/>
    <lineage>
        <taxon>Bacteria</taxon>
        <taxon>Bacillati</taxon>
        <taxon>Bacillota</taxon>
        <taxon>Bacilli</taxon>
        <taxon>Lactobacillales</taxon>
        <taxon>Lactobacillaceae</taxon>
        <taxon>Schleiferilactobacillus</taxon>
    </lineage>
</organism>
<sequence>MFDAVSTVIPGASKASQISRNTTAADLPALTHEQMGIVEDVYAQYIKNPVDYLW</sequence>
<name>A0A0R1X641_9LACO</name>
<reference evidence="1 2" key="1">
    <citation type="journal article" date="2015" name="Genome Announc.">
        <title>Expanding the biotechnology potential of lactobacilli through comparative genomics of 213 strains and associated genera.</title>
        <authorList>
            <person name="Sun Z."/>
            <person name="Harris H.M."/>
            <person name="McCann A."/>
            <person name="Guo C."/>
            <person name="Argimon S."/>
            <person name="Zhang W."/>
            <person name="Yang X."/>
            <person name="Jeffery I.B."/>
            <person name="Cooney J.C."/>
            <person name="Kagawa T.F."/>
            <person name="Liu W."/>
            <person name="Song Y."/>
            <person name="Salvetti E."/>
            <person name="Wrobel A."/>
            <person name="Rasinkangas P."/>
            <person name="Parkhill J."/>
            <person name="Rea M.C."/>
            <person name="O'Sullivan O."/>
            <person name="Ritari J."/>
            <person name="Douillard F.P."/>
            <person name="Paul Ross R."/>
            <person name="Yang R."/>
            <person name="Briner A.E."/>
            <person name="Felis G.E."/>
            <person name="de Vos W.M."/>
            <person name="Barrangou R."/>
            <person name="Klaenhammer T.R."/>
            <person name="Caufield P.W."/>
            <person name="Cui Y."/>
            <person name="Zhang H."/>
            <person name="O'Toole P.W."/>
        </authorList>
    </citation>
    <scope>NUCLEOTIDE SEQUENCE [LARGE SCALE GENOMIC DNA]</scope>
    <source>
        <strain evidence="1 2">DSM 16991</strain>
    </source>
</reference>
<dbReference type="InterPro" id="IPR036812">
    <property type="entry name" value="NAD(P)_OxRdtase_dom_sf"/>
</dbReference>
<evidence type="ECO:0008006" key="3">
    <source>
        <dbReference type="Google" id="ProtNLM"/>
    </source>
</evidence>